<evidence type="ECO:0000256" key="2">
    <source>
        <dbReference type="ARBA" id="ARBA00011716"/>
    </source>
</evidence>
<dbReference type="STRING" id="1294262.GCA_001316085_01164"/>
<keyword evidence="3 7" id="KW-0143">Chaperone</keyword>
<dbReference type="AlphaFoldDB" id="A0A510E2D7"/>
<dbReference type="EMBL" id="AP018929">
    <property type="protein sequence ID" value="BBG23908.1"/>
    <property type="molecule type" value="Genomic_DNA"/>
</dbReference>
<accession>A0A510DVA2</accession>
<accession>A0A510E2D7</accession>
<sequence>MADQNREMQVSLEDLLAQADYLKRYIDMLQKSIADLTDSLASIESAKQFLDNINEKGDQLITVDRKGFLLIKGEVKDNSKVTLNIGLGYYAEVSPDHAKKFLDSRKDEVNKALQGMIAERDKAATAYYQIAEILERAQAEQPR</sequence>
<protein>
    <recommendedName>
        <fullName evidence="5 7">Prefoldin subunit alpha</fullName>
    </recommendedName>
    <alternativeName>
        <fullName evidence="6 7">GimC subunit alpha</fullName>
    </alternativeName>
</protein>
<dbReference type="GO" id="GO:0006457">
    <property type="term" value="P:protein folding"/>
    <property type="evidence" value="ECO:0007669"/>
    <property type="project" value="UniProtKB-UniRule"/>
</dbReference>
<dbReference type="EMBL" id="AP018930">
    <property type="protein sequence ID" value="BBG26663.1"/>
    <property type="molecule type" value="Genomic_DNA"/>
</dbReference>
<reference evidence="9 10" key="2">
    <citation type="journal article" date="2020" name="Int. J. Syst. Evol. Microbiol.">
        <title>Sulfuracidifex tepidarius gen. nov., sp. nov. and transfer of Sulfolobus metallicus Huber and Stetter 1992 to the genus Sulfuracidifex as Sulfuracidifex metallicus comb. nov.</title>
        <authorList>
            <person name="Itoh T."/>
            <person name="Miura T."/>
            <person name="Sakai H.D."/>
            <person name="Kato S."/>
            <person name="Ohkuma M."/>
            <person name="Takashina T."/>
        </authorList>
    </citation>
    <scope>NUCLEOTIDE SEQUENCE</scope>
    <source>
        <strain evidence="8 10">IC-006</strain>
        <strain evidence="9">IC-007</strain>
    </source>
</reference>
<reference evidence="11" key="1">
    <citation type="submission" date="2018-09" db="EMBL/GenBank/DDBJ databases">
        <title>Complete Genome Sequencing of Sulfolobus sp. JCM 16834.</title>
        <authorList>
            <person name="Kato S."/>
            <person name="Itoh T."/>
            <person name="Ohkuma M."/>
        </authorList>
    </citation>
    <scope>NUCLEOTIDE SEQUENCE [LARGE SCALE GENOMIC DNA]</scope>
    <source>
        <strain evidence="11">IC-007</strain>
    </source>
</reference>
<organism evidence="9 11">
    <name type="scientific">Sulfuracidifex tepidarius</name>
    <dbReference type="NCBI Taxonomy" id="1294262"/>
    <lineage>
        <taxon>Archaea</taxon>
        <taxon>Thermoproteota</taxon>
        <taxon>Thermoprotei</taxon>
        <taxon>Sulfolobales</taxon>
        <taxon>Sulfolobaceae</taxon>
        <taxon>Sulfuracidifex</taxon>
    </lineage>
</organism>
<dbReference type="GO" id="GO:0051082">
    <property type="term" value="F:unfolded protein binding"/>
    <property type="evidence" value="ECO:0007669"/>
    <property type="project" value="UniProtKB-UniRule"/>
</dbReference>
<evidence type="ECO:0000256" key="4">
    <source>
        <dbReference type="ARBA" id="ARBA00025077"/>
    </source>
</evidence>
<evidence type="ECO:0000256" key="3">
    <source>
        <dbReference type="ARBA" id="ARBA00023186"/>
    </source>
</evidence>
<dbReference type="RefSeq" id="WP_084739665.1">
    <property type="nucleotide sequence ID" value="NZ_AP018929.1"/>
</dbReference>
<dbReference type="InterPro" id="IPR004127">
    <property type="entry name" value="Prefoldin_subunit_alpha"/>
</dbReference>
<evidence type="ECO:0000313" key="11">
    <source>
        <dbReference type="Proteomes" id="UP000325030"/>
    </source>
</evidence>
<evidence type="ECO:0000256" key="6">
    <source>
        <dbReference type="ARBA" id="ARBA00044231"/>
    </source>
</evidence>
<comment type="similarity">
    <text evidence="7">Belongs to the prefoldin alpha subunit family.</text>
</comment>
<comment type="subcellular location">
    <subcellularLocation>
        <location evidence="7">Cytoplasm</location>
    </subcellularLocation>
</comment>
<dbReference type="OrthoDB" id="19084at2157"/>
<dbReference type="PANTHER" id="PTHR12674:SF2">
    <property type="entry name" value="PREFOLDIN SUBUNIT 5"/>
    <property type="match status" value="1"/>
</dbReference>
<evidence type="ECO:0000256" key="1">
    <source>
        <dbReference type="ARBA" id="ARBA00010048"/>
    </source>
</evidence>
<name>A0A510E2D7_9CREN</name>
<dbReference type="HAMAP" id="MF_00308">
    <property type="entry name" value="PfdA"/>
    <property type="match status" value="1"/>
</dbReference>
<comment type="function">
    <text evidence="4 7">Molecular chaperone capable of stabilizing a range of proteins. Seems to fulfill an ATP-independent, HSP70-like function in archaeal de novo protein folding.</text>
</comment>
<dbReference type="NCBIfam" id="TIGR00293">
    <property type="entry name" value="prefoldin subunit alpha"/>
    <property type="match status" value="1"/>
</dbReference>
<evidence type="ECO:0000313" key="9">
    <source>
        <dbReference type="EMBL" id="BBG26663.1"/>
    </source>
</evidence>
<keyword evidence="10" id="KW-1185">Reference proteome</keyword>
<evidence type="ECO:0000313" key="8">
    <source>
        <dbReference type="EMBL" id="BBG23908.1"/>
    </source>
</evidence>
<proteinExistence type="inferred from homology"/>
<dbReference type="Gene3D" id="1.10.287.370">
    <property type="match status" value="1"/>
</dbReference>
<dbReference type="GO" id="GO:0005737">
    <property type="term" value="C:cytoplasm"/>
    <property type="evidence" value="ECO:0007669"/>
    <property type="project" value="UniProtKB-SubCell"/>
</dbReference>
<evidence type="ECO:0000256" key="5">
    <source>
        <dbReference type="ARBA" id="ARBA00044156"/>
    </source>
</evidence>
<dbReference type="GeneID" id="41717526"/>
<dbReference type="InterPro" id="IPR009053">
    <property type="entry name" value="Prefoldin"/>
</dbReference>
<dbReference type="GO" id="GO:0016272">
    <property type="term" value="C:prefoldin complex"/>
    <property type="evidence" value="ECO:0007669"/>
    <property type="project" value="UniProtKB-UniRule"/>
</dbReference>
<dbReference type="PANTHER" id="PTHR12674">
    <property type="entry name" value="PREFOLDIN SUBUNIT 5"/>
    <property type="match status" value="1"/>
</dbReference>
<comment type="subunit">
    <text evidence="2 7">Heterohexamer of two alpha and four beta subunits.</text>
</comment>
<dbReference type="CDD" id="cd00584">
    <property type="entry name" value="Prefoldin_alpha"/>
    <property type="match status" value="1"/>
</dbReference>
<dbReference type="Proteomes" id="UP000322983">
    <property type="component" value="Chromosome"/>
</dbReference>
<gene>
    <name evidence="7" type="primary">pfdA</name>
    <name evidence="8" type="ORF">IC006_1206</name>
    <name evidence="9" type="ORF">IC007_1181</name>
</gene>
<dbReference type="InterPro" id="IPR011599">
    <property type="entry name" value="PFD_alpha_archaea"/>
</dbReference>
<dbReference type="Pfam" id="PF02996">
    <property type="entry name" value="Prefoldin"/>
    <property type="match status" value="1"/>
</dbReference>
<evidence type="ECO:0000256" key="7">
    <source>
        <dbReference type="HAMAP-Rule" id="MF_00308"/>
    </source>
</evidence>
<dbReference type="KEGG" id="step:IC006_1206"/>
<dbReference type="SUPFAM" id="SSF46579">
    <property type="entry name" value="Prefoldin"/>
    <property type="match status" value="1"/>
</dbReference>
<dbReference type="Proteomes" id="UP000325030">
    <property type="component" value="Chromosome"/>
</dbReference>
<evidence type="ECO:0000313" key="10">
    <source>
        <dbReference type="Proteomes" id="UP000322983"/>
    </source>
</evidence>
<comment type="similarity">
    <text evidence="1">Belongs to the prefoldin subunit alpha family.</text>
</comment>
<keyword evidence="7" id="KW-0963">Cytoplasm</keyword>